<dbReference type="EMBL" id="AJIL01000036">
    <property type="protein sequence ID" value="KNF00531.1"/>
    <property type="molecule type" value="Genomic_DNA"/>
</dbReference>
<name>A0A0L0VMQ2_9BASI</name>
<feature type="chain" id="PRO_5005550383" evidence="1">
    <location>
        <begin position="25"/>
        <end position="79"/>
    </location>
</feature>
<comment type="caution">
    <text evidence="2">The sequence shown here is derived from an EMBL/GenBank/DDBJ whole genome shotgun (WGS) entry which is preliminary data.</text>
</comment>
<evidence type="ECO:0000313" key="3">
    <source>
        <dbReference type="Proteomes" id="UP000054564"/>
    </source>
</evidence>
<feature type="signal peptide" evidence="1">
    <location>
        <begin position="1"/>
        <end position="24"/>
    </location>
</feature>
<accession>A0A0L0VMQ2</accession>
<evidence type="ECO:0000256" key="1">
    <source>
        <dbReference type="SAM" id="SignalP"/>
    </source>
</evidence>
<organism evidence="2 3">
    <name type="scientific">Puccinia striiformis f. sp. tritici PST-78</name>
    <dbReference type="NCBI Taxonomy" id="1165861"/>
    <lineage>
        <taxon>Eukaryota</taxon>
        <taxon>Fungi</taxon>
        <taxon>Dikarya</taxon>
        <taxon>Basidiomycota</taxon>
        <taxon>Pucciniomycotina</taxon>
        <taxon>Pucciniomycetes</taxon>
        <taxon>Pucciniales</taxon>
        <taxon>Pucciniaceae</taxon>
        <taxon>Puccinia</taxon>
    </lineage>
</organism>
<keyword evidence="1" id="KW-0732">Signal</keyword>
<dbReference type="AlphaFoldDB" id="A0A0L0VMQ2"/>
<sequence>MTFTPKICFAVAALLFCMVQPSTQLSISASSSTSTASDSASINGKLVSATCVDSVNGVTAPCGSAIFGSVPLVITRITP</sequence>
<gene>
    <name evidence="2" type="ORF">PSTG_06223</name>
</gene>
<evidence type="ECO:0000313" key="2">
    <source>
        <dbReference type="EMBL" id="KNF00531.1"/>
    </source>
</evidence>
<protein>
    <submittedName>
        <fullName evidence="2">Uncharacterized protein</fullName>
    </submittedName>
</protein>
<dbReference type="Proteomes" id="UP000054564">
    <property type="component" value="Unassembled WGS sequence"/>
</dbReference>
<proteinExistence type="predicted"/>
<reference evidence="3" key="1">
    <citation type="submission" date="2014-03" db="EMBL/GenBank/DDBJ databases">
        <title>The Genome Sequence of Puccinia striiformis f. sp. tritici PST-78.</title>
        <authorList>
            <consortium name="The Broad Institute Genome Sequencing Platform"/>
            <person name="Cuomo C."/>
            <person name="Hulbert S."/>
            <person name="Chen X."/>
            <person name="Walker B."/>
            <person name="Young S.K."/>
            <person name="Zeng Q."/>
            <person name="Gargeya S."/>
            <person name="Fitzgerald M."/>
            <person name="Haas B."/>
            <person name="Abouelleil A."/>
            <person name="Alvarado L."/>
            <person name="Arachchi H.M."/>
            <person name="Berlin A.M."/>
            <person name="Chapman S.B."/>
            <person name="Goldberg J."/>
            <person name="Griggs A."/>
            <person name="Gujja S."/>
            <person name="Hansen M."/>
            <person name="Howarth C."/>
            <person name="Imamovic A."/>
            <person name="Larimer J."/>
            <person name="McCowan C."/>
            <person name="Montmayeur A."/>
            <person name="Murphy C."/>
            <person name="Neiman D."/>
            <person name="Pearson M."/>
            <person name="Priest M."/>
            <person name="Roberts A."/>
            <person name="Saif S."/>
            <person name="Shea T."/>
            <person name="Sisk P."/>
            <person name="Sykes S."/>
            <person name="Wortman J."/>
            <person name="Nusbaum C."/>
            <person name="Birren B."/>
        </authorList>
    </citation>
    <scope>NUCLEOTIDE SEQUENCE [LARGE SCALE GENOMIC DNA]</scope>
    <source>
        <strain evidence="3">race PST-78</strain>
    </source>
</reference>
<keyword evidence="3" id="KW-1185">Reference proteome</keyword>